<organism evidence="2 3">
    <name type="scientific">Deinococcus ruber</name>
    <dbReference type="NCBI Taxonomy" id="1848197"/>
    <lineage>
        <taxon>Bacteria</taxon>
        <taxon>Thermotogati</taxon>
        <taxon>Deinococcota</taxon>
        <taxon>Deinococci</taxon>
        <taxon>Deinococcales</taxon>
        <taxon>Deinococcaceae</taxon>
        <taxon>Deinococcus</taxon>
    </lineage>
</organism>
<accession>A0A918F194</accession>
<comment type="caution">
    <text evidence="2">The sequence shown here is derived from an EMBL/GenBank/DDBJ whole genome shotgun (WGS) entry which is preliminary data.</text>
</comment>
<evidence type="ECO:0000313" key="3">
    <source>
        <dbReference type="Proteomes" id="UP000603865"/>
    </source>
</evidence>
<dbReference type="EMBL" id="BMQL01000001">
    <property type="protein sequence ID" value="GGQ92283.1"/>
    <property type="molecule type" value="Genomic_DNA"/>
</dbReference>
<dbReference type="Gene3D" id="2.60.40.10">
    <property type="entry name" value="Immunoglobulins"/>
    <property type="match status" value="1"/>
</dbReference>
<name>A0A918F194_9DEIO</name>
<evidence type="ECO:0008006" key="4">
    <source>
        <dbReference type="Google" id="ProtNLM"/>
    </source>
</evidence>
<dbReference type="RefSeq" id="WP_189087450.1">
    <property type="nucleotide sequence ID" value="NZ_BMQL01000001.1"/>
</dbReference>
<gene>
    <name evidence="2" type="ORF">GCM10008957_00240</name>
</gene>
<reference evidence="2" key="2">
    <citation type="submission" date="2020-09" db="EMBL/GenBank/DDBJ databases">
        <authorList>
            <person name="Sun Q."/>
            <person name="Ohkuma M."/>
        </authorList>
    </citation>
    <scope>NUCLEOTIDE SEQUENCE</scope>
    <source>
        <strain evidence="2">JCM 31311</strain>
    </source>
</reference>
<proteinExistence type="predicted"/>
<evidence type="ECO:0000313" key="2">
    <source>
        <dbReference type="EMBL" id="GGQ92283.1"/>
    </source>
</evidence>
<dbReference type="InterPro" id="IPR013783">
    <property type="entry name" value="Ig-like_fold"/>
</dbReference>
<keyword evidence="1" id="KW-0732">Signal</keyword>
<feature type="chain" id="PRO_5037287070" description="Cell surface protein" evidence="1">
    <location>
        <begin position="26"/>
        <end position="125"/>
    </location>
</feature>
<sequence>MRVFFLSSLLTVGAVGLGLTSCAPAAQVAGVTVTPVLIKLSPAAARGENVTVQGRYLGGPATSKVLLGADGNGAGGYAIPASAVVSWTDSQIVFTVPSNAPVGGSWLYVEVGGMRSTGLPFSVRQ</sequence>
<evidence type="ECO:0000256" key="1">
    <source>
        <dbReference type="SAM" id="SignalP"/>
    </source>
</evidence>
<keyword evidence="3" id="KW-1185">Reference proteome</keyword>
<dbReference type="AlphaFoldDB" id="A0A918F194"/>
<dbReference type="Proteomes" id="UP000603865">
    <property type="component" value="Unassembled WGS sequence"/>
</dbReference>
<dbReference type="InterPro" id="IPR014756">
    <property type="entry name" value="Ig_E-set"/>
</dbReference>
<dbReference type="PROSITE" id="PS51257">
    <property type="entry name" value="PROKAR_LIPOPROTEIN"/>
    <property type="match status" value="1"/>
</dbReference>
<reference evidence="2" key="1">
    <citation type="journal article" date="2014" name="Int. J. Syst. Evol. Microbiol.">
        <title>Complete genome sequence of Corynebacterium casei LMG S-19264T (=DSM 44701T), isolated from a smear-ripened cheese.</title>
        <authorList>
            <consortium name="US DOE Joint Genome Institute (JGI-PGF)"/>
            <person name="Walter F."/>
            <person name="Albersmeier A."/>
            <person name="Kalinowski J."/>
            <person name="Ruckert C."/>
        </authorList>
    </citation>
    <scope>NUCLEOTIDE SEQUENCE</scope>
    <source>
        <strain evidence="2">JCM 31311</strain>
    </source>
</reference>
<dbReference type="SUPFAM" id="SSF81296">
    <property type="entry name" value="E set domains"/>
    <property type="match status" value="1"/>
</dbReference>
<protein>
    <recommendedName>
        <fullName evidence="4">Cell surface protein</fullName>
    </recommendedName>
</protein>
<feature type="signal peptide" evidence="1">
    <location>
        <begin position="1"/>
        <end position="25"/>
    </location>
</feature>